<dbReference type="EMBL" id="CATQJL010000001">
    <property type="protein sequence ID" value="CAJ0589039.1"/>
    <property type="molecule type" value="Genomic_DNA"/>
</dbReference>
<sequence>MAVSYKSVLEAVQAFVICGVLSAQGPPKMSVKDWSCGFTETQKQYTYDLLEGSCAKYKAAVNLCCAEHRDCLKQNIDSEKEVKECNADLCLCLEVPANEDDGCGYKVYESCYNALMNIKFIVVKMHFHQIEDTYEAVMPYGFVEESVRNVYDECGVAQKYSTRACAVRHNECHLQGMQDCEEDFKYCMVCANMKINEPRDQEESCSLAIAGLKRDASLDHSRSSMPPAPPALTKVPSETLTTHVKEGCPTLATYIPVLVTVAVICMAGCFCTMCLLLMSKKGWKIGSKGGCTLDDRCHSCH</sequence>
<keyword evidence="1" id="KW-1133">Transmembrane helix</keyword>
<keyword evidence="1" id="KW-0472">Membrane</keyword>
<evidence type="ECO:0000256" key="1">
    <source>
        <dbReference type="SAM" id="Phobius"/>
    </source>
</evidence>
<gene>
    <name evidence="2" type="ORF">CYNAS_LOCUS1022</name>
</gene>
<accession>A0AA36DMB2</accession>
<proteinExistence type="predicted"/>
<comment type="caution">
    <text evidence="2">The sequence shown here is derived from an EMBL/GenBank/DDBJ whole genome shotgun (WGS) entry which is preliminary data.</text>
</comment>
<evidence type="ECO:0000313" key="3">
    <source>
        <dbReference type="Proteomes" id="UP001176961"/>
    </source>
</evidence>
<reference evidence="2" key="1">
    <citation type="submission" date="2023-07" db="EMBL/GenBank/DDBJ databases">
        <authorList>
            <consortium name="CYATHOMIX"/>
        </authorList>
    </citation>
    <scope>NUCLEOTIDE SEQUENCE</scope>
    <source>
        <strain evidence="2">N/A</strain>
    </source>
</reference>
<dbReference type="Proteomes" id="UP001176961">
    <property type="component" value="Unassembled WGS sequence"/>
</dbReference>
<dbReference type="AlphaFoldDB" id="A0AA36DMB2"/>
<name>A0AA36DMB2_CYLNA</name>
<protein>
    <submittedName>
        <fullName evidence="2">Uncharacterized protein</fullName>
    </submittedName>
</protein>
<keyword evidence="1" id="KW-0812">Transmembrane</keyword>
<evidence type="ECO:0000313" key="2">
    <source>
        <dbReference type="EMBL" id="CAJ0589039.1"/>
    </source>
</evidence>
<keyword evidence="3" id="KW-1185">Reference proteome</keyword>
<organism evidence="2 3">
    <name type="scientific">Cylicocyclus nassatus</name>
    <name type="common">Nematode worm</name>
    <dbReference type="NCBI Taxonomy" id="53992"/>
    <lineage>
        <taxon>Eukaryota</taxon>
        <taxon>Metazoa</taxon>
        <taxon>Ecdysozoa</taxon>
        <taxon>Nematoda</taxon>
        <taxon>Chromadorea</taxon>
        <taxon>Rhabditida</taxon>
        <taxon>Rhabditina</taxon>
        <taxon>Rhabditomorpha</taxon>
        <taxon>Strongyloidea</taxon>
        <taxon>Strongylidae</taxon>
        <taxon>Cylicocyclus</taxon>
    </lineage>
</organism>
<feature type="transmembrane region" description="Helical" evidence="1">
    <location>
        <begin position="254"/>
        <end position="278"/>
    </location>
</feature>